<dbReference type="EMBL" id="KZ613782">
    <property type="protein sequence ID" value="PMD63225.1"/>
    <property type="molecule type" value="Genomic_DNA"/>
</dbReference>
<dbReference type="InterPro" id="IPR037019">
    <property type="entry name" value="Glyco_hydro_7_sf"/>
</dbReference>
<comment type="similarity">
    <text evidence="2 9">Belongs to the glycosyl hydrolase 7 (cellulase C) family.</text>
</comment>
<reference evidence="10 11" key="1">
    <citation type="submission" date="2016-04" db="EMBL/GenBank/DDBJ databases">
        <title>A degradative enzymes factory behind the ericoid mycorrhizal symbiosis.</title>
        <authorList>
            <consortium name="DOE Joint Genome Institute"/>
            <person name="Martino E."/>
            <person name="Morin E."/>
            <person name="Grelet G."/>
            <person name="Kuo A."/>
            <person name="Kohler A."/>
            <person name="Daghino S."/>
            <person name="Barry K."/>
            <person name="Choi C."/>
            <person name="Cichocki N."/>
            <person name="Clum A."/>
            <person name="Copeland A."/>
            <person name="Hainaut M."/>
            <person name="Haridas S."/>
            <person name="Labutti K."/>
            <person name="Lindquist E."/>
            <person name="Lipzen A."/>
            <person name="Khouja H.-R."/>
            <person name="Murat C."/>
            <person name="Ohm R."/>
            <person name="Olson A."/>
            <person name="Spatafora J."/>
            <person name="Veneault-Fourrey C."/>
            <person name="Henrissat B."/>
            <person name="Grigoriev I."/>
            <person name="Martin F."/>
            <person name="Perotto S."/>
        </authorList>
    </citation>
    <scope>NUCLEOTIDE SEQUENCE [LARGE SCALE GENOMIC DNA]</scope>
    <source>
        <strain evidence="10 11">E</strain>
    </source>
</reference>
<dbReference type="AlphaFoldDB" id="A0A2J6TJN3"/>
<evidence type="ECO:0000313" key="10">
    <source>
        <dbReference type="EMBL" id="PMD63225.1"/>
    </source>
</evidence>
<dbReference type="SUPFAM" id="SSF49899">
    <property type="entry name" value="Concanavalin A-like lectins/glucanases"/>
    <property type="match status" value="1"/>
</dbReference>
<evidence type="ECO:0000256" key="7">
    <source>
        <dbReference type="ARBA" id="ARBA00023295"/>
    </source>
</evidence>
<dbReference type="STRING" id="1095630.A0A2J6TJN3"/>
<evidence type="ECO:0000256" key="9">
    <source>
        <dbReference type="RuleBase" id="RU361164"/>
    </source>
</evidence>
<sequence length="156" mass="16724">MAKGAAGSRTAADYTAMGVSTSGNVLTMYHYIQGTNASPRVYLLGDDGKYAMMNLLNGELSVDVDLSTLLCRENGAFYLSSMEPDGKSNATAGSGYCDTQCQGYCCNEMDILEADSQATAMTPHRCKVNTCDKGRCGYNPYASGQKNFWGPARRST</sequence>
<accession>A0A2J6TJN3</accession>
<keyword evidence="6" id="KW-0119">Carbohydrate metabolism</keyword>
<dbReference type="GO" id="GO:0030245">
    <property type="term" value="P:cellulose catabolic process"/>
    <property type="evidence" value="ECO:0007669"/>
    <property type="project" value="UniProtKB-KW"/>
</dbReference>
<keyword evidence="4 9" id="KW-0136">Cellulose degradation</keyword>
<evidence type="ECO:0000256" key="5">
    <source>
        <dbReference type="ARBA" id="ARBA00023180"/>
    </source>
</evidence>
<dbReference type="EC" id="3.2.1.-" evidence="9"/>
<name>A0A2J6TJN3_9HELO</name>
<dbReference type="Pfam" id="PF00840">
    <property type="entry name" value="Glyco_hydro_7"/>
    <property type="match status" value="2"/>
</dbReference>
<proteinExistence type="inferred from homology"/>
<dbReference type="PANTHER" id="PTHR33753">
    <property type="entry name" value="1,4-BETA-D-GLUCAN CELLOBIOHYDROLASE B"/>
    <property type="match status" value="1"/>
</dbReference>
<keyword evidence="8 9" id="KW-0624">Polysaccharide degradation</keyword>
<evidence type="ECO:0000256" key="3">
    <source>
        <dbReference type="ARBA" id="ARBA00022801"/>
    </source>
</evidence>
<evidence type="ECO:0000256" key="6">
    <source>
        <dbReference type="ARBA" id="ARBA00023277"/>
    </source>
</evidence>
<dbReference type="OrthoDB" id="412382at2759"/>
<keyword evidence="7 9" id="KW-0326">Glycosidase</keyword>
<dbReference type="RefSeq" id="XP_024740129.1">
    <property type="nucleotide sequence ID" value="XM_024888378.1"/>
</dbReference>
<evidence type="ECO:0000256" key="8">
    <source>
        <dbReference type="ARBA" id="ARBA00023326"/>
    </source>
</evidence>
<dbReference type="PANTHER" id="PTHR33753:SF1">
    <property type="entry name" value="ENDO-BETA-1,4-GLUCANASE CELB"/>
    <property type="match status" value="1"/>
</dbReference>
<evidence type="ECO:0000256" key="2">
    <source>
        <dbReference type="ARBA" id="ARBA00006044"/>
    </source>
</evidence>
<dbReference type="GeneID" id="36596454"/>
<dbReference type="GO" id="GO:0008810">
    <property type="term" value="F:cellulase activity"/>
    <property type="evidence" value="ECO:0007669"/>
    <property type="project" value="UniProtKB-EC"/>
</dbReference>
<protein>
    <recommendedName>
        <fullName evidence="9">Glucanase</fullName>
        <ecNumber evidence="9">3.2.1.-</ecNumber>
    </recommendedName>
</protein>
<evidence type="ECO:0000256" key="1">
    <source>
        <dbReference type="ARBA" id="ARBA00000966"/>
    </source>
</evidence>
<evidence type="ECO:0000256" key="4">
    <source>
        <dbReference type="ARBA" id="ARBA00023001"/>
    </source>
</evidence>
<keyword evidence="11" id="KW-1185">Reference proteome</keyword>
<dbReference type="Gene3D" id="2.70.100.10">
    <property type="entry name" value="Glycoside hydrolase, family 7, domain"/>
    <property type="match status" value="1"/>
</dbReference>
<keyword evidence="3 9" id="KW-0378">Hydrolase</keyword>
<dbReference type="InParanoid" id="A0A2J6TJN3"/>
<gene>
    <name evidence="10" type="ORF">K444DRAFT_716176</name>
</gene>
<dbReference type="Proteomes" id="UP000235371">
    <property type="component" value="Unassembled WGS sequence"/>
</dbReference>
<organism evidence="10 11">
    <name type="scientific">Hyaloscypha bicolor E</name>
    <dbReference type="NCBI Taxonomy" id="1095630"/>
    <lineage>
        <taxon>Eukaryota</taxon>
        <taxon>Fungi</taxon>
        <taxon>Dikarya</taxon>
        <taxon>Ascomycota</taxon>
        <taxon>Pezizomycotina</taxon>
        <taxon>Leotiomycetes</taxon>
        <taxon>Helotiales</taxon>
        <taxon>Hyaloscyphaceae</taxon>
        <taxon>Hyaloscypha</taxon>
        <taxon>Hyaloscypha bicolor</taxon>
    </lineage>
</organism>
<comment type="catalytic activity">
    <reaction evidence="1">
        <text>Endohydrolysis of (1-&gt;4)-beta-D-glucosidic linkages in cellulose, lichenin and cereal beta-D-glucans.</text>
        <dbReference type="EC" id="3.2.1.4"/>
    </reaction>
</comment>
<dbReference type="PRINTS" id="PR00734">
    <property type="entry name" value="GLHYDRLASE7"/>
</dbReference>
<dbReference type="InterPro" id="IPR001722">
    <property type="entry name" value="Glyco_hydro_7"/>
</dbReference>
<dbReference type="InterPro" id="IPR013320">
    <property type="entry name" value="ConA-like_dom_sf"/>
</dbReference>
<evidence type="ECO:0000313" key="11">
    <source>
        <dbReference type="Proteomes" id="UP000235371"/>
    </source>
</evidence>
<keyword evidence="5" id="KW-0325">Glycoprotein</keyword>